<evidence type="ECO:0000313" key="1">
    <source>
        <dbReference type="EMBL" id="GEZ32865.1"/>
    </source>
</evidence>
<name>A0A699I8B5_TANCI</name>
<feature type="non-terminal residue" evidence="1">
    <location>
        <position position="1"/>
    </location>
</feature>
<accession>A0A699I8B5</accession>
<gene>
    <name evidence="1" type="ORF">Tci_504838</name>
</gene>
<proteinExistence type="predicted"/>
<protein>
    <submittedName>
        <fullName evidence="1">Uncharacterized protein</fullName>
    </submittedName>
</protein>
<dbReference type="EMBL" id="BKCJ010265971">
    <property type="protein sequence ID" value="GEZ32865.1"/>
    <property type="molecule type" value="Genomic_DNA"/>
</dbReference>
<sequence>VLGGCWEVVGKVLESRGNGRVEWRVEEVVL</sequence>
<dbReference type="AlphaFoldDB" id="A0A699I8B5"/>
<organism evidence="1">
    <name type="scientific">Tanacetum cinerariifolium</name>
    <name type="common">Dalmatian daisy</name>
    <name type="synonym">Chrysanthemum cinerariifolium</name>
    <dbReference type="NCBI Taxonomy" id="118510"/>
    <lineage>
        <taxon>Eukaryota</taxon>
        <taxon>Viridiplantae</taxon>
        <taxon>Streptophyta</taxon>
        <taxon>Embryophyta</taxon>
        <taxon>Tracheophyta</taxon>
        <taxon>Spermatophyta</taxon>
        <taxon>Magnoliopsida</taxon>
        <taxon>eudicotyledons</taxon>
        <taxon>Gunneridae</taxon>
        <taxon>Pentapetalae</taxon>
        <taxon>asterids</taxon>
        <taxon>campanulids</taxon>
        <taxon>Asterales</taxon>
        <taxon>Asteraceae</taxon>
        <taxon>Asteroideae</taxon>
        <taxon>Anthemideae</taxon>
        <taxon>Anthemidinae</taxon>
        <taxon>Tanacetum</taxon>
    </lineage>
</organism>
<reference evidence="1" key="1">
    <citation type="journal article" date="2019" name="Sci. Rep.">
        <title>Draft genome of Tanacetum cinerariifolium, the natural source of mosquito coil.</title>
        <authorList>
            <person name="Yamashiro T."/>
            <person name="Shiraishi A."/>
            <person name="Satake H."/>
            <person name="Nakayama K."/>
        </authorList>
    </citation>
    <scope>NUCLEOTIDE SEQUENCE</scope>
</reference>
<comment type="caution">
    <text evidence="1">The sequence shown here is derived from an EMBL/GenBank/DDBJ whole genome shotgun (WGS) entry which is preliminary data.</text>
</comment>